<dbReference type="Gene3D" id="3.10.100.10">
    <property type="entry name" value="Mannose-Binding Protein A, subunit A"/>
    <property type="match status" value="1"/>
</dbReference>
<dbReference type="InterPro" id="IPR001304">
    <property type="entry name" value="C-type_lectin-like"/>
</dbReference>
<dbReference type="GeneTree" id="ENSGT01030000234575"/>
<accession>A0A8D2ZEC7</accession>
<dbReference type="PANTHER" id="PTHR22803">
    <property type="entry name" value="MANNOSE, PHOSPHOLIPASE, LECTIN RECEPTOR RELATED"/>
    <property type="match status" value="1"/>
</dbReference>
<dbReference type="SMART" id="SM00034">
    <property type="entry name" value="CLECT"/>
    <property type="match status" value="1"/>
</dbReference>
<dbReference type="Pfam" id="PF00059">
    <property type="entry name" value="Lectin_C"/>
    <property type="match status" value="1"/>
</dbReference>
<reference evidence="3" key="2">
    <citation type="submission" date="2025-08" db="UniProtKB">
        <authorList>
            <consortium name="Ensembl"/>
        </authorList>
    </citation>
    <scope>IDENTIFICATION</scope>
</reference>
<dbReference type="InterPro" id="IPR016186">
    <property type="entry name" value="C-type_lectin-like/link_sf"/>
</dbReference>
<name>A0A8D2ZEC7_SCOMX</name>
<dbReference type="Proteomes" id="UP000694558">
    <property type="component" value="Chromosome 9"/>
</dbReference>
<sequence length="214" mass="24785">QSQLRTEYDQLSIEQDKLKNQQRSDHSQLRSNQSQQRSEHNQLRSDHSQLRGKQNQQRSEHNQLRSEHDQLKLLMNATLNKMALLFPEKKKEKEYCGDWVKHASSCFLLSKDEKNWDQARKDCHVNNSDLAVILNSEDQEFMSRLAAWIGLTDKKDEKNFVWVNGEGIKPDVTYWGHGEPNNALASWDATKAGQDCVGIVVRSVCRKEIRPVGL</sequence>
<dbReference type="InterPro" id="IPR050111">
    <property type="entry name" value="C-type_lectin/snaclec_domain"/>
</dbReference>
<feature type="domain" description="C-type lectin" evidence="2">
    <location>
        <begin position="102"/>
        <end position="199"/>
    </location>
</feature>
<organism evidence="3 4">
    <name type="scientific">Scophthalmus maximus</name>
    <name type="common">Turbot</name>
    <name type="synonym">Psetta maxima</name>
    <dbReference type="NCBI Taxonomy" id="52904"/>
    <lineage>
        <taxon>Eukaryota</taxon>
        <taxon>Metazoa</taxon>
        <taxon>Chordata</taxon>
        <taxon>Craniata</taxon>
        <taxon>Vertebrata</taxon>
        <taxon>Euteleostomi</taxon>
        <taxon>Actinopterygii</taxon>
        <taxon>Neopterygii</taxon>
        <taxon>Teleostei</taxon>
        <taxon>Neoteleostei</taxon>
        <taxon>Acanthomorphata</taxon>
        <taxon>Carangaria</taxon>
        <taxon>Pleuronectiformes</taxon>
        <taxon>Pleuronectoidei</taxon>
        <taxon>Scophthalmidae</taxon>
        <taxon>Scophthalmus</taxon>
    </lineage>
</organism>
<dbReference type="Ensembl" id="ENSSMAT00000000877.2">
    <property type="protein sequence ID" value="ENSSMAP00000000856.2"/>
    <property type="gene ID" value="ENSSMAG00000000532.2"/>
</dbReference>
<feature type="compositionally biased region" description="Basic and acidic residues" evidence="1">
    <location>
        <begin position="14"/>
        <end position="28"/>
    </location>
</feature>
<dbReference type="PROSITE" id="PS50041">
    <property type="entry name" value="C_TYPE_LECTIN_2"/>
    <property type="match status" value="1"/>
</dbReference>
<feature type="compositionally biased region" description="Basic and acidic residues" evidence="1">
    <location>
        <begin position="37"/>
        <end position="49"/>
    </location>
</feature>
<dbReference type="InterPro" id="IPR016187">
    <property type="entry name" value="CTDL_fold"/>
</dbReference>
<proteinExistence type="predicted"/>
<evidence type="ECO:0000313" key="4">
    <source>
        <dbReference type="Proteomes" id="UP000694558"/>
    </source>
</evidence>
<evidence type="ECO:0000259" key="2">
    <source>
        <dbReference type="PROSITE" id="PS50041"/>
    </source>
</evidence>
<evidence type="ECO:0000313" key="3">
    <source>
        <dbReference type="Ensembl" id="ENSSMAP00000000856.2"/>
    </source>
</evidence>
<feature type="region of interest" description="Disordered" evidence="1">
    <location>
        <begin position="1"/>
        <end position="65"/>
    </location>
</feature>
<evidence type="ECO:0000256" key="1">
    <source>
        <dbReference type="SAM" id="MobiDB-lite"/>
    </source>
</evidence>
<dbReference type="AlphaFoldDB" id="A0A8D2ZEC7"/>
<reference evidence="3" key="1">
    <citation type="submission" date="2023-05" db="EMBL/GenBank/DDBJ databases">
        <title>High-quality long-read genome of Scophthalmus maximus.</title>
        <authorList>
            <person name="Lien S."/>
            <person name="Martinez P."/>
        </authorList>
    </citation>
    <scope>NUCLEOTIDE SEQUENCE [LARGE SCALE GENOMIC DNA]</scope>
</reference>
<dbReference type="SUPFAM" id="SSF56436">
    <property type="entry name" value="C-type lectin-like"/>
    <property type="match status" value="1"/>
</dbReference>
<protein>
    <recommendedName>
        <fullName evidence="2">C-type lectin domain-containing protein</fullName>
    </recommendedName>
</protein>